<name>A0A2H9VPP9_9SPHI</name>
<protein>
    <submittedName>
        <fullName evidence="1">Uncharacterized protein</fullName>
    </submittedName>
</protein>
<sequence>MKKYCLIILAFAGLVACSPPDKPESAKTEAVVNEVNDSLMIVPGKRIGDMKLGEDMQTLSKLSGDPDESDAAMGGAAYTWFAKHDAAGYRTSVYGHRNMGMADENILHIKKVLITDPNYKTADGINTGLLADSIRKKYSLGDSSVYNVERKPRSFYADLAKGIAFEVDPLTRRCTAISIFAPNDTASARINMY</sequence>
<keyword evidence="2" id="KW-1185">Reference proteome</keyword>
<dbReference type="PROSITE" id="PS51257">
    <property type="entry name" value="PROKAR_LIPOPROTEIN"/>
    <property type="match status" value="1"/>
</dbReference>
<dbReference type="RefSeq" id="WP_100342593.1">
    <property type="nucleotide sequence ID" value="NZ_PGFJ01000002.1"/>
</dbReference>
<gene>
    <name evidence="1" type="ORF">CLV57_3455</name>
</gene>
<organism evidence="1 2">
    <name type="scientific">Mucilaginibacter auburnensis</name>
    <dbReference type="NCBI Taxonomy" id="1457233"/>
    <lineage>
        <taxon>Bacteria</taxon>
        <taxon>Pseudomonadati</taxon>
        <taxon>Bacteroidota</taxon>
        <taxon>Sphingobacteriia</taxon>
        <taxon>Sphingobacteriales</taxon>
        <taxon>Sphingobacteriaceae</taxon>
        <taxon>Mucilaginibacter</taxon>
    </lineage>
</organism>
<dbReference type="EMBL" id="PGFJ01000002">
    <property type="protein sequence ID" value="PJJ80305.1"/>
    <property type="molecule type" value="Genomic_DNA"/>
</dbReference>
<evidence type="ECO:0000313" key="1">
    <source>
        <dbReference type="EMBL" id="PJJ80305.1"/>
    </source>
</evidence>
<dbReference type="OrthoDB" id="1494315at2"/>
<dbReference type="Proteomes" id="UP000242687">
    <property type="component" value="Unassembled WGS sequence"/>
</dbReference>
<comment type="caution">
    <text evidence="1">The sequence shown here is derived from an EMBL/GenBank/DDBJ whole genome shotgun (WGS) entry which is preliminary data.</text>
</comment>
<accession>A0A2H9VPP9</accession>
<evidence type="ECO:0000313" key="2">
    <source>
        <dbReference type="Proteomes" id="UP000242687"/>
    </source>
</evidence>
<dbReference type="AlphaFoldDB" id="A0A2H9VPP9"/>
<proteinExistence type="predicted"/>
<reference evidence="1 2" key="1">
    <citation type="submission" date="2017-11" db="EMBL/GenBank/DDBJ databases">
        <title>Genomic Encyclopedia of Archaeal and Bacterial Type Strains, Phase II (KMG-II): From Individual Species to Whole Genera.</title>
        <authorList>
            <person name="Goeker M."/>
        </authorList>
    </citation>
    <scope>NUCLEOTIDE SEQUENCE [LARGE SCALE GENOMIC DNA]</scope>
    <source>
        <strain evidence="1 2">DSM 28175</strain>
    </source>
</reference>